<dbReference type="InParanoid" id="A0A7M7JXV9"/>
<sequence length="132" mass="12844">MVIVRSLKQATTTPNINMLAAAILALVIAGSQATVLGGYSPCHGCGGAAIAAPTYGHAIAAPVVAKAVAPVSVAHSRTYVTKQIAAPVVAKAAIAAPVAVAAPVSIGHGYGIGYGHGAAIAAAPIAYSHHGY</sequence>
<dbReference type="Proteomes" id="UP000594260">
    <property type="component" value="Unplaced"/>
</dbReference>
<evidence type="ECO:0000313" key="2">
    <source>
        <dbReference type="EnsemblMetazoa" id="XP_022658504"/>
    </source>
</evidence>
<dbReference type="GeneID" id="111249206"/>
<dbReference type="AlphaFoldDB" id="A0A7M7JXV9"/>
<evidence type="ECO:0000313" key="3">
    <source>
        <dbReference type="Proteomes" id="UP000594260"/>
    </source>
</evidence>
<proteinExistence type="predicted"/>
<keyword evidence="3" id="KW-1185">Reference proteome</keyword>
<dbReference type="RefSeq" id="XP_022658504.1">
    <property type="nucleotide sequence ID" value="XM_022802769.1"/>
</dbReference>
<accession>A0A7M7JXV9</accession>
<dbReference type="EnsemblMetazoa" id="XM_022802769">
    <property type="protein sequence ID" value="XP_022658504"/>
    <property type="gene ID" value="LOC111249206"/>
</dbReference>
<evidence type="ECO:0000256" key="1">
    <source>
        <dbReference type="SAM" id="SignalP"/>
    </source>
</evidence>
<feature type="signal peptide" evidence="1">
    <location>
        <begin position="1"/>
        <end position="33"/>
    </location>
</feature>
<name>A0A7M7JXV9_VARDE</name>
<dbReference type="KEGG" id="vde:111249206"/>
<organism evidence="2 3">
    <name type="scientific">Varroa destructor</name>
    <name type="common">Honeybee mite</name>
    <dbReference type="NCBI Taxonomy" id="109461"/>
    <lineage>
        <taxon>Eukaryota</taxon>
        <taxon>Metazoa</taxon>
        <taxon>Ecdysozoa</taxon>
        <taxon>Arthropoda</taxon>
        <taxon>Chelicerata</taxon>
        <taxon>Arachnida</taxon>
        <taxon>Acari</taxon>
        <taxon>Parasitiformes</taxon>
        <taxon>Mesostigmata</taxon>
        <taxon>Gamasina</taxon>
        <taxon>Dermanyssoidea</taxon>
        <taxon>Varroidae</taxon>
        <taxon>Varroa</taxon>
    </lineage>
</organism>
<keyword evidence="1" id="KW-0732">Signal</keyword>
<reference evidence="2" key="1">
    <citation type="submission" date="2021-01" db="UniProtKB">
        <authorList>
            <consortium name="EnsemblMetazoa"/>
        </authorList>
    </citation>
    <scope>IDENTIFICATION</scope>
</reference>
<feature type="chain" id="PRO_5029453017" evidence="1">
    <location>
        <begin position="34"/>
        <end position="132"/>
    </location>
</feature>
<protein>
    <submittedName>
        <fullName evidence="2">Uncharacterized protein</fullName>
    </submittedName>
</protein>